<dbReference type="AlphaFoldDB" id="A0A1W1CNZ9"/>
<organism evidence="2">
    <name type="scientific">hydrothermal vent metagenome</name>
    <dbReference type="NCBI Taxonomy" id="652676"/>
    <lineage>
        <taxon>unclassified sequences</taxon>
        <taxon>metagenomes</taxon>
        <taxon>ecological metagenomes</taxon>
    </lineage>
</organism>
<proteinExistence type="predicted"/>
<evidence type="ECO:0000256" key="1">
    <source>
        <dbReference type="SAM" id="Coils"/>
    </source>
</evidence>
<evidence type="ECO:0000313" key="2">
    <source>
        <dbReference type="EMBL" id="SFV67433.1"/>
    </source>
</evidence>
<protein>
    <submittedName>
        <fullName evidence="2">Uncharacterized protein</fullName>
    </submittedName>
</protein>
<gene>
    <name evidence="2" type="ORF">MNB_SV-14-151</name>
</gene>
<sequence length="106" mass="12622">MGYIFGWLITKSMLKDKIERKDNSKKFDSLKQELIDCKTENSELISQNNKILLENSEQKLKIHNLLKEIEELKIKILKKEEEHESEMIAFLKEREEIIKKCKPSKS</sequence>
<reference evidence="2" key="1">
    <citation type="submission" date="2016-10" db="EMBL/GenBank/DDBJ databases">
        <authorList>
            <person name="de Groot N.N."/>
        </authorList>
    </citation>
    <scope>NUCLEOTIDE SEQUENCE</scope>
</reference>
<accession>A0A1W1CNZ9</accession>
<name>A0A1W1CNZ9_9ZZZZ</name>
<feature type="coiled-coil region" evidence="1">
    <location>
        <begin position="55"/>
        <end position="86"/>
    </location>
</feature>
<dbReference type="EMBL" id="FPHN01000227">
    <property type="protein sequence ID" value="SFV67433.1"/>
    <property type="molecule type" value="Genomic_DNA"/>
</dbReference>
<keyword evidence="1" id="KW-0175">Coiled coil</keyword>